<dbReference type="STRING" id="207949.RED65_11715"/>
<dbReference type="HOGENOM" id="CLU_820547_0_0_6"/>
<accession>Q1N145</accession>
<sequence>MNKLLTMVAGLGIVLNSGLALAGGTSAGTPIQNTATVTYSTTSGGSTRSVTATSNEIIVQELILSTLTSLDSGDVAVTTPETEAEMKFRLTNNGNGNEAFILNTSQPTSGDDFDATLTNIYIDDGDGVLNTSLDSVYDANNPPVIAPDDDIVFWVTGNIPGGLADGDEAAILLSALSKTFADANQNNPTIGAVVSGGDSGTEAISGENLEQISNKFIVSDLNVQITKTSSINDGLGSGTGTQPIPGAEVDYTITVSVTGSGTAYGVEIVDPLPSQLRLKDYTDPSGGIIMVNGNPTTGSASNSDGVEYNVTTNEITVNVGDIDAGDPDTVITFTSIIQ</sequence>
<evidence type="ECO:0000313" key="3">
    <source>
        <dbReference type="EMBL" id="EAT12006.1"/>
    </source>
</evidence>
<name>Q1N145_9GAMM</name>
<protein>
    <recommendedName>
        <fullName evidence="2">DUF11 domain-containing protein</fullName>
    </recommendedName>
</protein>
<evidence type="ECO:0000259" key="2">
    <source>
        <dbReference type="Pfam" id="PF01345"/>
    </source>
</evidence>
<keyword evidence="1" id="KW-0732">Signal</keyword>
<dbReference type="NCBIfam" id="TIGR01451">
    <property type="entry name" value="B_ant_repeat"/>
    <property type="match status" value="1"/>
</dbReference>
<comment type="caution">
    <text evidence="3">The sequence shown here is derived from an EMBL/GenBank/DDBJ whole genome shotgun (WGS) entry which is preliminary data.</text>
</comment>
<evidence type="ECO:0000313" key="4">
    <source>
        <dbReference type="Proteomes" id="UP000004263"/>
    </source>
</evidence>
<keyword evidence="4" id="KW-1185">Reference proteome</keyword>
<gene>
    <name evidence="3" type="ORF">RED65_11715</name>
</gene>
<proteinExistence type="predicted"/>
<dbReference type="Proteomes" id="UP000004263">
    <property type="component" value="Unassembled WGS sequence"/>
</dbReference>
<reference evidence="3 4" key="1">
    <citation type="submission" date="2006-03" db="EMBL/GenBank/DDBJ databases">
        <authorList>
            <person name="Pinhassi J."/>
            <person name="Pedros-Alio C."/>
            <person name="Ferriera S."/>
            <person name="Johnson J."/>
            <person name="Kravitz S."/>
            <person name="Halpern A."/>
            <person name="Remington K."/>
            <person name="Beeson K."/>
            <person name="Tran B."/>
            <person name="Rogers Y.-H."/>
            <person name="Friedman R."/>
            <person name="Venter J.C."/>
        </authorList>
    </citation>
    <scope>NUCLEOTIDE SEQUENCE [LARGE SCALE GENOMIC DNA]</scope>
    <source>
        <strain evidence="3 4">RED65</strain>
    </source>
</reference>
<evidence type="ECO:0000256" key="1">
    <source>
        <dbReference type="SAM" id="SignalP"/>
    </source>
</evidence>
<dbReference type="InterPro" id="IPR001434">
    <property type="entry name" value="OmcB-like_DUF11"/>
</dbReference>
<feature type="domain" description="DUF11" evidence="2">
    <location>
        <begin position="241"/>
        <end position="319"/>
    </location>
</feature>
<dbReference type="RefSeq" id="WP_007017470.1">
    <property type="nucleotide sequence ID" value="NZ_CH724113.1"/>
</dbReference>
<dbReference type="OrthoDB" id="8455960at2"/>
<feature type="signal peptide" evidence="1">
    <location>
        <begin position="1"/>
        <end position="22"/>
    </location>
</feature>
<dbReference type="AlphaFoldDB" id="Q1N145"/>
<dbReference type="InterPro" id="IPR047589">
    <property type="entry name" value="DUF11_rpt"/>
</dbReference>
<dbReference type="EMBL" id="AAQH01000011">
    <property type="protein sequence ID" value="EAT12006.1"/>
    <property type="molecule type" value="Genomic_DNA"/>
</dbReference>
<organism evidence="3 4">
    <name type="scientific">Bermanella marisrubri</name>
    <dbReference type="NCBI Taxonomy" id="207949"/>
    <lineage>
        <taxon>Bacteria</taxon>
        <taxon>Pseudomonadati</taxon>
        <taxon>Pseudomonadota</taxon>
        <taxon>Gammaproteobacteria</taxon>
        <taxon>Oceanospirillales</taxon>
        <taxon>Oceanospirillaceae</taxon>
        <taxon>Bermanella</taxon>
    </lineage>
</organism>
<feature type="chain" id="PRO_5004194494" description="DUF11 domain-containing protein" evidence="1">
    <location>
        <begin position="23"/>
        <end position="338"/>
    </location>
</feature>
<dbReference type="Pfam" id="PF01345">
    <property type="entry name" value="DUF11"/>
    <property type="match status" value="1"/>
</dbReference>